<dbReference type="Proteomes" id="UP000591131">
    <property type="component" value="Unassembled WGS sequence"/>
</dbReference>
<protein>
    <recommendedName>
        <fullName evidence="6">Proteasome subunit alpha type</fullName>
    </recommendedName>
</protein>
<evidence type="ECO:0000256" key="5">
    <source>
        <dbReference type="PROSITE-ProRule" id="PRU00808"/>
    </source>
</evidence>
<evidence type="ECO:0000256" key="2">
    <source>
        <dbReference type="ARBA" id="ARBA00022490"/>
    </source>
</evidence>
<dbReference type="SUPFAM" id="SSF56235">
    <property type="entry name" value="N-terminal nucleophile aminohydrolases (Ntn hydrolases)"/>
    <property type="match status" value="1"/>
</dbReference>
<dbReference type="GO" id="GO:0006511">
    <property type="term" value="P:ubiquitin-dependent protein catabolic process"/>
    <property type="evidence" value="ECO:0007669"/>
    <property type="project" value="InterPro"/>
</dbReference>
<evidence type="ECO:0000256" key="4">
    <source>
        <dbReference type="ARBA" id="ARBA00023242"/>
    </source>
</evidence>
<reference evidence="9 10" key="1">
    <citation type="submission" date="2020-04" db="EMBL/GenBank/DDBJ databases">
        <title>Perkinsus chesapeaki whole genome sequence.</title>
        <authorList>
            <person name="Bogema D.R."/>
        </authorList>
    </citation>
    <scope>NUCLEOTIDE SEQUENCE [LARGE SCALE GENOMIC DNA]</scope>
    <source>
        <strain evidence="9">ATCC PRA-425</strain>
    </source>
</reference>
<evidence type="ECO:0000256" key="3">
    <source>
        <dbReference type="ARBA" id="ARBA00022942"/>
    </source>
</evidence>
<evidence type="ECO:0000313" key="9">
    <source>
        <dbReference type="EMBL" id="KAF4658006.1"/>
    </source>
</evidence>
<comment type="subcellular location">
    <subcellularLocation>
        <location evidence="6">Cytoplasm</location>
    </subcellularLocation>
    <subcellularLocation>
        <location evidence="6">Nucleus</location>
    </subcellularLocation>
</comment>
<comment type="similarity">
    <text evidence="5 6">Belongs to the peptidase T1A family.</text>
</comment>
<dbReference type="Pfam" id="PF10584">
    <property type="entry name" value="Proteasome_A_N"/>
    <property type="match status" value="1"/>
</dbReference>
<dbReference type="FunFam" id="3.60.20.10:FF:000007">
    <property type="entry name" value="Proteasome subunit alpha type"/>
    <property type="match status" value="1"/>
</dbReference>
<keyword evidence="10" id="KW-1185">Reference proteome</keyword>
<feature type="compositionally biased region" description="Acidic residues" evidence="7">
    <location>
        <begin position="251"/>
        <end position="261"/>
    </location>
</feature>
<dbReference type="SMART" id="SM00948">
    <property type="entry name" value="Proteasome_A_N"/>
    <property type="match status" value="1"/>
</dbReference>
<dbReference type="AlphaFoldDB" id="A0A6V1GE56"/>
<sequence length="261" mass="28955">MAGTGSGYDLSTTTYSPDGRVFQIEYAQKAVDNGGTALALCCKDGVVFANEKFLLSKMLVPGTNKRIFPVDRHATIAISGLVADAKQIVERAREECSQYKQVYATPMPGPVLADRLAMFMHMYTLYWSVRPFGSTVLLGVYDEVEGFQLYGMDPSGTAIKYKGIAVGKGRQAGRTEIEKLLPTDANVPYVNLTCEEAKFSAAKIIQKCHDDKDKDYELEMAVLRDATGKSHKMISQEEIHSLQERAKKSIEEEEEAQMEQD</sequence>
<organism evidence="9 10">
    <name type="scientific">Perkinsus chesapeaki</name>
    <name type="common">Clam parasite</name>
    <name type="synonym">Perkinsus andrewsi</name>
    <dbReference type="NCBI Taxonomy" id="330153"/>
    <lineage>
        <taxon>Eukaryota</taxon>
        <taxon>Sar</taxon>
        <taxon>Alveolata</taxon>
        <taxon>Perkinsozoa</taxon>
        <taxon>Perkinsea</taxon>
        <taxon>Perkinsida</taxon>
        <taxon>Perkinsidae</taxon>
        <taxon>Perkinsus</taxon>
    </lineage>
</organism>
<dbReference type="Gene3D" id="3.60.20.10">
    <property type="entry name" value="Glutamine Phosphoribosylpyrophosphate, subunit 1, domain 1"/>
    <property type="match status" value="1"/>
</dbReference>
<keyword evidence="3 5" id="KW-0647">Proteasome</keyword>
<keyword evidence="2 6" id="KW-0963">Cytoplasm</keyword>
<accession>A0A6V1GE56</accession>
<dbReference type="InterPro" id="IPR023332">
    <property type="entry name" value="Proteasome_alpha-type"/>
</dbReference>
<evidence type="ECO:0000256" key="1">
    <source>
        <dbReference type="ARBA" id="ARBA00002000"/>
    </source>
</evidence>
<keyword evidence="4 6" id="KW-0539">Nucleus</keyword>
<dbReference type="PROSITE" id="PS51475">
    <property type="entry name" value="PROTEASOME_ALPHA_2"/>
    <property type="match status" value="1"/>
</dbReference>
<dbReference type="CDD" id="cd03751">
    <property type="entry name" value="proteasome_alpha_type_3"/>
    <property type="match status" value="1"/>
</dbReference>
<proteinExistence type="inferred from homology"/>
<comment type="caution">
    <text evidence="9">The sequence shown here is derived from an EMBL/GenBank/DDBJ whole genome shotgun (WGS) entry which is preliminary data.</text>
</comment>
<name>A0A6V1GE56_PERCH</name>
<dbReference type="InterPro" id="IPR050115">
    <property type="entry name" value="Proteasome_alpha"/>
</dbReference>
<dbReference type="EMBL" id="JAAPAO010000513">
    <property type="protein sequence ID" value="KAF4658006.1"/>
    <property type="molecule type" value="Genomic_DNA"/>
</dbReference>
<dbReference type="GO" id="GO:0005634">
    <property type="term" value="C:nucleus"/>
    <property type="evidence" value="ECO:0007669"/>
    <property type="project" value="UniProtKB-SubCell"/>
</dbReference>
<comment type="subunit">
    <text evidence="6">The 26S proteasome consists of a 20S proteasome core and two 19S regulatory subunits.</text>
</comment>
<evidence type="ECO:0000256" key="7">
    <source>
        <dbReference type="SAM" id="MobiDB-lite"/>
    </source>
</evidence>
<evidence type="ECO:0000256" key="6">
    <source>
        <dbReference type="RuleBase" id="RU000551"/>
    </source>
</evidence>
<feature type="region of interest" description="Disordered" evidence="7">
    <location>
        <begin position="242"/>
        <end position="261"/>
    </location>
</feature>
<feature type="domain" description="Proteasome alpha-type subunits" evidence="8">
    <location>
        <begin position="8"/>
        <end position="30"/>
    </location>
</feature>
<comment type="function">
    <text evidence="1">The proteasome is a multicatalytic proteinase complex which is characterized by its ability to cleave peptides with Arg, Phe, Tyr, Leu, and Glu adjacent to the leaving group at neutral or slightly basic pH. The proteasome has an ATP-dependent proteolytic activity.</text>
</comment>
<dbReference type="InterPro" id="IPR001353">
    <property type="entry name" value="Proteasome_sua/b"/>
</dbReference>
<dbReference type="Pfam" id="PF00227">
    <property type="entry name" value="Proteasome"/>
    <property type="match status" value="1"/>
</dbReference>
<evidence type="ECO:0000259" key="8">
    <source>
        <dbReference type="PROSITE" id="PS00388"/>
    </source>
</evidence>
<dbReference type="PANTHER" id="PTHR11599">
    <property type="entry name" value="PROTEASOME SUBUNIT ALPHA/BETA"/>
    <property type="match status" value="1"/>
</dbReference>
<dbReference type="PROSITE" id="PS00388">
    <property type="entry name" value="PROTEASOME_ALPHA_1"/>
    <property type="match status" value="1"/>
</dbReference>
<dbReference type="InterPro" id="IPR000426">
    <property type="entry name" value="Proteasome_asu_N"/>
</dbReference>
<dbReference type="GO" id="GO:0005737">
    <property type="term" value="C:cytoplasm"/>
    <property type="evidence" value="ECO:0007669"/>
    <property type="project" value="UniProtKB-SubCell"/>
</dbReference>
<evidence type="ECO:0000313" key="10">
    <source>
        <dbReference type="Proteomes" id="UP000591131"/>
    </source>
</evidence>
<gene>
    <name evidence="9" type="primary">PSMA3</name>
    <name evidence="9" type="ORF">FOL47_008214</name>
</gene>
<dbReference type="InterPro" id="IPR029055">
    <property type="entry name" value="Ntn_hydrolases_N"/>
</dbReference>
<dbReference type="GO" id="GO:0019773">
    <property type="term" value="C:proteasome core complex, alpha-subunit complex"/>
    <property type="evidence" value="ECO:0007669"/>
    <property type="project" value="UniProtKB-UniRule"/>
</dbReference>
<dbReference type="OrthoDB" id="431557at2759"/>